<keyword evidence="2" id="KW-1185">Reference proteome</keyword>
<name>A0A2R6WWV1_MARPO</name>
<dbReference type="AlphaFoldDB" id="A0A2R6WWV1"/>
<reference evidence="2" key="1">
    <citation type="journal article" date="2017" name="Cell">
        <title>Insights into land plant evolution garnered from the Marchantia polymorpha genome.</title>
        <authorList>
            <person name="Bowman J.L."/>
            <person name="Kohchi T."/>
            <person name="Yamato K.T."/>
            <person name="Jenkins J."/>
            <person name="Shu S."/>
            <person name="Ishizaki K."/>
            <person name="Yamaoka S."/>
            <person name="Nishihama R."/>
            <person name="Nakamura Y."/>
            <person name="Berger F."/>
            <person name="Adam C."/>
            <person name="Aki S.S."/>
            <person name="Althoff F."/>
            <person name="Araki T."/>
            <person name="Arteaga-Vazquez M.A."/>
            <person name="Balasubrmanian S."/>
            <person name="Barry K."/>
            <person name="Bauer D."/>
            <person name="Boehm C.R."/>
            <person name="Briginshaw L."/>
            <person name="Caballero-Perez J."/>
            <person name="Catarino B."/>
            <person name="Chen F."/>
            <person name="Chiyoda S."/>
            <person name="Chovatia M."/>
            <person name="Davies K.M."/>
            <person name="Delmans M."/>
            <person name="Demura T."/>
            <person name="Dierschke T."/>
            <person name="Dolan L."/>
            <person name="Dorantes-Acosta A.E."/>
            <person name="Eklund D.M."/>
            <person name="Florent S.N."/>
            <person name="Flores-Sandoval E."/>
            <person name="Fujiyama A."/>
            <person name="Fukuzawa H."/>
            <person name="Galik B."/>
            <person name="Grimanelli D."/>
            <person name="Grimwood J."/>
            <person name="Grossniklaus U."/>
            <person name="Hamada T."/>
            <person name="Haseloff J."/>
            <person name="Hetherington A.J."/>
            <person name="Higo A."/>
            <person name="Hirakawa Y."/>
            <person name="Hundley H.N."/>
            <person name="Ikeda Y."/>
            <person name="Inoue K."/>
            <person name="Inoue S.I."/>
            <person name="Ishida S."/>
            <person name="Jia Q."/>
            <person name="Kakita M."/>
            <person name="Kanazawa T."/>
            <person name="Kawai Y."/>
            <person name="Kawashima T."/>
            <person name="Kennedy M."/>
            <person name="Kinose K."/>
            <person name="Kinoshita T."/>
            <person name="Kohara Y."/>
            <person name="Koide E."/>
            <person name="Komatsu K."/>
            <person name="Kopischke S."/>
            <person name="Kubo M."/>
            <person name="Kyozuka J."/>
            <person name="Lagercrantz U."/>
            <person name="Lin S.S."/>
            <person name="Lindquist E."/>
            <person name="Lipzen A.M."/>
            <person name="Lu C.W."/>
            <person name="De Luna E."/>
            <person name="Martienssen R.A."/>
            <person name="Minamino N."/>
            <person name="Mizutani M."/>
            <person name="Mizutani M."/>
            <person name="Mochizuki N."/>
            <person name="Monte I."/>
            <person name="Mosher R."/>
            <person name="Nagasaki H."/>
            <person name="Nakagami H."/>
            <person name="Naramoto S."/>
            <person name="Nishitani K."/>
            <person name="Ohtani M."/>
            <person name="Okamoto T."/>
            <person name="Okumura M."/>
            <person name="Phillips J."/>
            <person name="Pollak B."/>
            <person name="Reinders A."/>
            <person name="Rovekamp M."/>
            <person name="Sano R."/>
            <person name="Sawa S."/>
            <person name="Schmid M.W."/>
            <person name="Shirakawa M."/>
            <person name="Solano R."/>
            <person name="Spunde A."/>
            <person name="Suetsugu N."/>
            <person name="Sugano S."/>
            <person name="Sugiyama A."/>
            <person name="Sun R."/>
            <person name="Suzuki Y."/>
            <person name="Takenaka M."/>
            <person name="Takezawa D."/>
            <person name="Tomogane H."/>
            <person name="Tsuzuki M."/>
            <person name="Ueda T."/>
            <person name="Umeda M."/>
            <person name="Ward J.M."/>
            <person name="Watanabe Y."/>
            <person name="Yazaki K."/>
            <person name="Yokoyama R."/>
            <person name="Yoshitake Y."/>
            <person name="Yotsui I."/>
            <person name="Zachgo S."/>
            <person name="Schmutz J."/>
        </authorList>
    </citation>
    <scope>NUCLEOTIDE SEQUENCE [LARGE SCALE GENOMIC DNA]</scope>
    <source>
        <strain evidence="2">Tak-1</strain>
    </source>
</reference>
<organism evidence="1 2">
    <name type="scientific">Marchantia polymorpha</name>
    <name type="common">Common liverwort</name>
    <name type="synonym">Marchantia aquatica</name>
    <dbReference type="NCBI Taxonomy" id="3197"/>
    <lineage>
        <taxon>Eukaryota</taxon>
        <taxon>Viridiplantae</taxon>
        <taxon>Streptophyta</taxon>
        <taxon>Embryophyta</taxon>
        <taxon>Marchantiophyta</taxon>
        <taxon>Marchantiopsida</taxon>
        <taxon>Marchantiidae</taxon>
        <taxon>Marchantiales</taxon>
        <taxon>Marchantiaceae</taxon>
        <taxon>Marchantia</taxon>
    </lineage>
</organism>
<accession>A0A2R6WWV1</accession>
<sequence length="82" mass="9339">MAQPFTLLNVLHLGLDRQDLDGYVDSKLKYDNRQWIKVVLGDFLLTPSNSSVCSLICANIVNSFRAYFTKQKINRTGLSPEF</sequence>
<dbReference type="Proteomes" id="UP000244005">
    <property type="component" value="Unassembled WGS sequence"/>
</dbReference>
<protein>
    <submittedName>
        <fullName evidence="1">Uncharacterized protein</fullName>
    </submittedName>
</protein>
<proteinExistence type="predicted"/>
<evidence type="ECO:0000313" key="2">
    <source>
        <dbReference type="Proteomes" id="UP000244005"/>
    </source>
</evidence>
<gene>
    <name evidence="1" type="ORF">MARPO_0052s0088</name>
</gene>
<dbReference type="EMBL" id="KZ772724">
    <property type="protein sequence ID" value="PTQ38305.1"/>
    <property type="molecule type" value="Genomic_DNA"/>
</dbReference>
<evidence type="ECO:0000313" key="1">
    <source>
        <dbReference type="EMBL" id="PTQ38305.1"/>
    </source>
</evidence>